<feature type="transmembrane region" description="Helical" evidence="10">
    <location>
        <begin position="119"/>
        <end position="144"/>
    </location>
</feature>
<evidence type="ECO:0000256" key="4">
    <source>
        <dbReference type="ARBA" id="ARBA00022989"/>
    </source>
</evidence>
<evidence type="ECO:0000313" key="13">
    <source>
        <dbReference type="EMBL" id="KAA8887448.1"/>
    </source>
</evidence>
<proteinExistence type="predicted"/>
<dbReference type="InterPro" id="IPR051474">
    <property type="entry name" value="Anti-sigma-K/W_factor"/>
</dbReference>
<evidence type="ECO:0000313" key="14">
    <source>
        <dbReference type="Proteomes" id="UP000323876"/>
    </source>
</evidence>
<feature type="domain" description="Putative zinc-finger" evidence="12">
    <location>
        <begin position="8"/>
        <end position="38"/>
    </location>
</feature>
<evidence type="ECO:0000256" key="5">
    <source>
        <dbReference type="ARBA" id="ARBA00023015"/>
    </source>
</evidence>
<evidence type="ECO:0000256" key="3">
    <source>
        <dbReference type="ARBA" id="ARBA00022692"/>
    </source>
</evidence>
<evidence type="ECO:0000256" key="9">
    <source>
        <dbReference type="ARBA" id="ARBA00030803"/>
    </source>
</evidence>
<dbReference type="EMBL" id="VXLC01000006">
    <property type="protein sequence ID" value="KAA8887448.1"/>
    <property type="molecule type" value="Genomic_DNA"/>
</dbReference>
<protein>
    <recommendedName>
        <fullName evidence="9">Regulator of SigK</fullName>
    </recommendedName>
    <alternativeName>
        <fullName evidence="8">Sigma-K anti-sigma factor RskA</fullName>
    </alternativeName>
</protein>
<keyword evidence="6 10" id="KW-0472">Membrane</keyword>
<gene>
    <name evidence="13" type="ORF">F3087_17285</name>
</gene>
<dbReference type="PANTHER" id="PTHR37461:SF1">
    <property type="entry name" value="ANTI-SIGMA-K FACTOR RSKA"/>
    <property type="match status" value="1"/>
</dbReference>
<dbReference type="Proteomes" id="UP000323876">
    <property type="component" value="Unassembled WGS sequence"/>
</dbReference>
<dbReference type="Pfam" id="PF13490">
    <property type="entry name" value="zf-HC2"/>
    <property type="match status" value="1"/>
</dbReference>
<dbReference type="OrthoDB" id="153510at2"/>
<comment type="caution">
    <text evidence="13">The sequence shown here is derived from an EMBL/GenBank/DDBJ whole genome shotgun (WGS) entry which is preliminary data.</text>
</comment>
<keyword evidence="4 10" id="KW-1133">Transmembrane helix</keyword>
<organism evidence="13 14">
    <name type="scientific">Nocardia colli</name>
    <dbReference type="NCBI Taxonomy" id="2545717"/>
    <lineage>
        <taxon>Bacteria</taxon>
        <taxon>Bacillati</taxon>
        <taxon>Actinomycetota</taxon>
        <taxon>Actinomycetes</taxon>
        <taxon>Mycobacteriales</taxon>
        <taxon>Nocardiaceae</taxon>
        <taxon>Nocardia</taxon>
    </lineage>
</organism>
<dbReference type="InterPro" id="IPR041916">
    <property type="entry name" value="Anti_sigma_zinc_sf"/>
</dbReference>
<dbReference type="RefSeq" id="WP_150403023.1">
    <property type="nucleotide sequence ID" value="NZ_VXLC01000006.1"/>
</dbReference>
<keyword evidence="5" id="KW-0805">Transcription regulation</keyword>
<dbReference type="GO" id="GO:0005886">
    <property type="term" value="C:plasma membrane"/>
    <property type="evidence" value="ECO:0007669"/>
    <property type="project" value="UniProtKB-SubCell"/>
</dbReference>
<evidence type="ECO:0000256" key="10">
    <source>
        <dbReference type="SAM" id="Phobius"/>
    </source>
</evidence>
<evidence type="ECO:0000256" key="6">
    <source>
        <dbReference type="ARBA" id="ARBA00023136"/>
    </source>
</evidence>
<dbReference type="AlphaFoldDB" id="A0A5N0EDF6"/>
<reference evidence="13 14" key="1">
    <citation type="submission" date="2019-09" db="EMBL/GenBank/DDBJ databases">
        <authorList>
            <person name="Wang X."/>
        </authorList>
    </citation>
    <scope>NUCLEOTIDE SEQUENCE [LARGE SCALE GENOMIC DNA]</scope>
    <source>
        <strain evidence="13 14">CICC 11023</strain>
    </source>
</reference>
<keyword evidence="7" id="KW-0804">Transcription</keyword>
<feature type="domain" description="Anti-sigma K factor RskA C-terminal" evidence="11">
    <location>
        <begin position="128"/>
        <end position="257"/>
    </location>
</feature>
<sequence length="265" mass="27613">MTTTSDLHARTGAYVLDALSTAERVGFEQHLAECADCRTEVDELSEVALELAVAVPPLPAAEMKDRVLADIRARPQRRVDDALGQTQLLPVLDALGRTDIMPALNGLSDNHIPPPRREWIIRAAVGLAAAIALVAVLITGLALLGGHRGDVVVADQVRDARDAVTWNGELTTGEGTATAVVSAGVGKLVVTVTGLPTPADQHGYQLWTIPADGTPRSAGMMHVSGGRAELATDLTGDTALLAITAEPSNGSVQPTTPIVARIPLS</sequence>
<dbReference type="GO" id="GO:0016989">
    <property type="term" value="F:sigma factor antagonist activity"/>
    <property type="evidence" value="ECO:0007669"/>
    <property type="project" value="TreeGrafter"/>
</dbReference>
<evidence type="ECO:0000256" key="7">
    <source>
        <dbReference type="ARBA" id="ARBA00023163"/>
    </source>
</evidence>
<name>A0A5N0EDF6_9NOCA</name>
<accession>A0A5N0EDF6</accession>
<dbReference type="InterPro" id="IPR027383">
    <property type="entry name" value="Znf_put"/>
</dbReference>
<evidence type="ECO:0000256" key="8">
    <source>
        <dbReference type="ARBA" id="ARBA00029829"/>
    </source>
</evidence>
<evidence type="ECO:0000256" key="2">
    <source>
        <dbReference type="ARBA" id="ARBA00022475"/>
    </source>
</evidence>
<dbReference type="InterPro" id="IPR018764">
    <property type="entry name" value="RskA_C"/>
</dbReference>
<keyword evidence="2" id="KW-1003">Cell membrane</keyword>
<keyword evidence="3 10" id="KW-0812">Transmembrane</keyword>
<dbReference type="GO" id="GO:0006417">
    <property type="term" value="P:regulation of translation"/>
    <property type="evidence" value="ECO:0007669"/>
    <property type="project" value="TreeGrafter"/>
</dbReference>
<evidence type="ECO:0000259" key="12">
    <source>
        <dbReference type="Pfam" id="PF13490"/>
    </source>
</evidence>
<keyword evidence="14" id="KW-1185">Reference proteome</keyword>
<dbReference type="Gene3D" id="1.10.10.1320">
    <property type="entry name" value="Anti-sigma factor, zinc-finger domain"/>
    <property type="match status" value="1"/>
</dbReference>
<evidence type="ECO:0000256" key="1">
    <source>
        <dbReference type="ARBA" id="ARBA00004162"/>
    </source>
</evidence>
<dbReference type="Pfam" id="PF10099">
    <property type="entry name" value="RskA_C"/>
    <property type="match status" value="1"/>
</dbReference>
<dbReference type="PANTHER" id="PTHR37461">
    <property type="entry name" value="ANTI-SIGMA-K FACTOR RSKA"/>
    <property type="match status" value="1"/>
</dbReference>
<comment type="subcellular location">
    <subcellularLocation>
        <location evidence="1">Cell membrane</location>
        <topology evidence="1">Single-pass membrane protein</topology>
    </subcellularLocation>
</comment>
<evidence type="ECO:0000259" key="11">
    <source>
        <dbReference type="Pfam" id="PF10099"/>
    </source>
</evidence>